<keyword evidence="5" id="KW-0804">Transcription</keyword>
<dbReference type="Pfam" id="PF08281">
    <property type="entry name" value="Sigma70_r4_2"/>
    <property type="match status" value="1"/>
</dbReference>
<dbReference type="AlphaFoldDB" id="A0A6J6P104"/>
<reference evidence="8" key="1">
    <citation type="submission" date="2020-05" db="EMBL/GenBank/DDBJ databases">
        <authorList>
            <person name="Chiriac C."/>
            <person name="Salcher M."/>
            <person name="Ghai R."/>
            <person name="Kavagutti S V."/>
        </authorList>
    </citation>
    <scope>NUCLEOTIDE SEQUENCE</scope>
</reference>
<dbReference type="Pfam" id="PF04542">
    <property type="entry name" value="Sigma70_r2"/>
    <property type="match status" value="1"/>
</dbReference>
<keyword evidence="3" id="KW-0731">Sigma factor</keyword>
<name>A0A6J6P104_9ZZZZ</name>
<dbReference type="InterPro" id="IPR039425">
    <property type="entry name" value="RNA_pol_sigma-70-like"/>
</dbReference>
<dbReference type="NCBIfam" id="TIGR02937">
    <property type="entry name" value="sigma70-ECF"/>
    <property type="match status" value="1"/>
</dbReference>
<dbReference type="CDD" id="cd06171">
    <property type="entry name" value="Sigma70_r4"/>
    <property type="match status" value="1"/>
</dbReference>
<keyword evidence="4" id="KW-0238">DNA-binding</keyword>
<dbReference type="InterPro" id="IPR036388">
    <property type="entry name" value="WH-like_DNA-bd_sf"/>
</dbReference>
<evidence type="ECO:0000256" key="2">
    <source>
        <dbReference type="ARBA" id="ARBA00023015"/>
    </source>
</evidence>
<dbReference type="Gene3D" id="1.10.1740.10">
    <property type="match status" value="1"/>
</dbReference>
<feature type="domain" description="RNA polymerase sigma-70 region 2" evidence="6">
    <location>
        <begin position="73"/>
        <end position="137"/>
    </location>
</feature>
<organism evidence="8">
    <name type="scientific">freshwater metagenome</name>
    <dbReference type="NCBI Taxonomy" id="449393"/>
    <lineage>
        <taxon>unclassified sequences</taxon>
        <taxon>metagenomes</taxon>
        <taxon>ecological metagenomes</taxon>
    </lineage>
</organism>
<gene>
    <name evidence="8" type="ORF">UFOPK2370_01021</name>
</gene>
<dbReference type="InterPro" id="IPR014284">
    <property type="entry name" value="RNA_pol_sigma-70_dom"/>
</dbReference>
<dbReference type="PANTHER" id="PTHR43133">
    <property type="entry name" value="RNA POLYMERASE ECF-TYPE SIGMA FACTO"/>
    <property type="match status" value="1"/>
</dbReference>
<sequence length="465" mass="50885">MAIKRRHLRLVKDQIKPEEVSLDTSSFEAIPDEDELDLLLDEVSDEEFGAVETKDAKPVKLKEWKAEEFASIYVRFRPHLERHARKWLSNQSQVDEVVQDAFLYLMVSLPELDSEIGVLKFMKWKVKNLCLDIYRASGKAYVKSIEDVAEPVALNSELGSDLERAEDAAVVRLALSKLNPRHREVLLASIYEEKSTAEIAAQVGLSENATLQLLFRARGAFKKALLGDVDTNGMSMGAILSVAARKAGEDAKKVGVQAMVLVLFLAVSVGAFFNFNGSSNSVTTVAEAPSVESNTNDSVFVESGTDSNPLEVTPASFVSQRPEVEVDYDTYDPNVLSFRTAAYIASQNEDTEVFVYRDKKGSSTVHIEAKEGLVVTFQYDATSANPISDIMFTFVADGITYKAYALNAVVSGSNGQFAVSGTISDLIDLNNAVFSNNLLSKALFSLDFTISGDVGTGKLNLGPRI</sequence>
<dbReference type="InterPro" id="IPR013249">
    <property type="entry name" value="RNA_pol_sigma70_r4_t2"/>
</dbReference>
<feature type="domain" description="RNA polymerase sigma factor 70 region 4 type 2" evidence="7">
    <location>
        <begin position="171"/>
        <end position="218"/>
    </location>
</feature>
<protein>
    <submittedName>
        <fullName evidence="8">Unannotated protein</fullName>
    </submittedName>
</protein>
<evidence type="ECO:0000259" key="6">
    <source>
        <dbReference type="Pfam" id="PF04542"/>
    </source>
</evidence>
<dbReference type="GO" id="GO:0003677">
    <property type="term" value="F:DNA binding"/>
    <property type="evidence" value="ECO:0007669"/>
    <property type="project" value="UniProtKB-KW"/>
</dbReference>
<accession>A0A6J6P104</accession>
<evidence type="ECO:0000256" key="4">
    <source>
        <dbReference type="ARBA" id="ARBA00023125"/>
    </source>
</evidence>
<evidence type="ECO:0000256" key="5">
    <source>
        <dbReference type="ARBA" id="ARBA00023163"/>
    </source>
</evidence>
<proteinExistence type="inferred from homology"/>
<comment type="similarity">
    <text evidence="1">Belongs to the sigma-70 factor family. ECF subfamily.</text>
</comment>
<dbReference type="EMBL" id="CAEZXK010000032">
    <property type="protein sequence ID" value="CAB4691962.1"/>
    <property type="molecule type" value="Genomic_DNA"/>
</dbReference>
<dbReference type="Gene3D" id="1.10.10.10">
    <property type="entry name" value="Winged helix-like DNA-binding domain superfamily/Winged helix DNA-binding domain"/>
    <property type="match status" value="1"/>
</dbReference>
<dbReference type="GO" id="GO:0006352">
    <property type="term" value="P:DNA-templated transcription initiation"/>
    <property type="evidence" value="ECO:0007669"/>
    <property type="project" value="InterPro"/>
</dbReference>
<evidence type="ECO:0000256" key="3">
    <source>
        <dbReference type="ARBA" id="ARBA00023082"/>
    </source>
</evidence>
<dbReference type="InterPro" id="IPR013324">
    <property type="entry name" value="RNA_pol_sigma_r3/r4-like"/>
</dbReference>
<keyword evidence="2" id="KW-0805">Transcription regulation</keyword>
<evidence type="ECO:0000259" key="7">
    <source>
        <dbReference type="Pfam" id="PF08281"/>
    </source>
</evidence>
<evidence type="ECO:0000256" key="1">
    <source>
        <dbReference type="ARBA" id="ARBA00010641"/>
    </source>
</evidence>
<dbReference type="SUPFAM" id="SSF88659">
    <property type="entry name" value="Sigma3 and sigma4 domains of RNA polymerase sigma factors"/>
    <property type="match status" value="1"/>
</dbReference>
<dbReference type="GO" id="GO:0016987">
    <property type="term" value="F:sigma factor activity"/>
    <property type="evidence" value="ECO:0007669"/>
    <property type="project" value="UniProtKB-KW"/>
</dbReference>
<dbReference type="PANTHER" id="PTHR43133:SF8">
    <property type="entry name" value="RNA POLYMERASE SIGMA FACTOR HI_1459-RELATED"/>
    <property type="match status" value="1"/>
</dbReference>
<evidence type="ECO:0000313" key="8">
    <source>
        <dbReference type="EMBL" id="CAB4691962.1"/>
    </source>
</evidence>
<dbReference type="InterPro" id="IPR007627">
    <property type="entry name" value="RNA_pol_sigma70_r2"/>
</dbReference>
<dbReference type="SUPFAM" id="SSF88946">
    <property type="entry name" value="Sigma2 domain of RNA polymerase sigma factors"/>
    <property type="match status" value="1"/>
</dbReference>
<dbReference type="InterPro" id="IPR013325">
    <property type="entry name" value="RNA_pol_sigma_r2"/>
</dbReference>